<dbReference type="PANTHER" id="PTHR15032">
    <property type="entry name" value="N-ACYL-PHOSPHATIDYLETHANOLAMINE-HYDROLYZING PHOSPHOLIPASE D"/>
    <property type="match status" value="1"/>
</dbReference>
<name>A0ABM1W1S6_APLCA</name>
<comment type="catalytic activity">
    <reaction evidence="4">
        <text>N-(5Z,8Z,11Z,14Z-eicosatetraenoyl)-1,2-di-(9Z-octadecenoyl)-sn-glycero-3-phosphoethanolamine + H2O = N-(5Z,8Z,11Z,14Z-eicosatetraenoyl)-ethanolamine + 1,2-di-(9Z-octadecenoyl)-sn-glycero-3-phosphate + H(+)</text>
        <dbReference type="Rhea" id="RHEA:45528"/>
        <dbReference type="ChEBI" id="CHEBI:2700"/>
        <dbReference type="ChEBI" id="CHEBI:15377"/>
        <dbReference type="ChEBI" id="CHEBI:15378"/>
        <dbReference type="ChEBI" id="CHEBI:74546"/>
        <dbReference type="ChEBI" id="CHEBI:85277"/>
    </reaction>
    <physiologicalReaction direction="left-to-right" evidence="4">
        <dbReference type="Rhea" id="RHEA:45529"/>
    </physiologicalReaction>
</comment>
<keyword evidence="6" id="KW-1185">Reference proteome</keyword>
<accession>A0ABM1W1S6</accession>
<keyword evidence="3" id="KW-0443">Lipid metabolism</keyword>
<feature type="domain" description="Metallo-beta-lactamase" evidence="5">
    <location>
        <begin position="96"/>
        <end position="298"/>
    </location>
</feature>
<dbReference type="SUPFAM" id="SSF56281">
    <property type="entry name" value="Metallo-hydrolase/oxidoreductase"/>
    <property type="match status" value="1"/>
</dbReference>
<proteinExistence type="inferred from homology"/>
<dbReference type="EC" id="3.1.4.54" evidence="2"/>
<dbReference type="InterPro" id="IPR001279">
    <property type="entry name" value="Metallo-B-lactamas"/>
</dbReference>
<sequence>MEELSHETETEFTEACFSNGRYMNPWKTWRNPRMGGLFKFIFMTKDHSAIPKASVLDETLPVLKPDFSAYDSSPETGVRHMWVGHASSLVQLDGVTVLTDPIFSNRCSPVQWIGTKRYRPPPCAIEELPKVNCVVISHNHYDHLDYNSVVALNKRFGESLRWYVPMGLKEWMNQSGCQNVVELTWWQENIYEGPKGNIKFVCTPCQHWCKRTATDDNKVLWSSWSVLGPTHRFYFAGDTGYCEGFKQIGKRYGPFDLATIPIGAYFPRDFLSPQHVDPAQAVDIHNDLKSKKSVGIHWGTFKLTKEFYLEPREKLQEELSKRGMDPSSFVTVKAGDIQVF</sequence>
<evidence type="ECO:0000256" key="1">
    <source>
        <dbReference type="ARBA" id="ARBA00010127"/>
    </source>
</evidence>
<evidence type="ECO:0000259" key="5">
    <source>
        <dbReference type="Pfam" id="PF12706"/>
    </source>
</evidence>
<keyword evidence="3" id="KW-1208">Phospholipid metabolism</keyword>
<evidence type="ECO:0000313" key="7">
    <source>
        <dbReference type="RefSeq" id="XP_005109823.1"/>
    </source>
</evidence>
<evidence type="ECO:0000313" key="6">
    <source>
        <dbReference type="Proteomes" id="UP000694888"/>
    </source>
</evidence>
<keyword evidence="3" id="KW-0595">Phospholipid degradation</keyword>
<protein>
    <recommendedName>
        <fullName evidence="2">N-acetylphosphatidylethanolamine-hydrolyzing phospholipase D</fullName>
        <ecNumber evidence="2">3.1.4.54</ecNumber>
    </recommendedName>
</protein>
<dbReference type="RefSeq" id="XP_035828619.1">
    <property type="nucleotide sequence ID" value="XM_035972726.1"/>
</dbReference>
<dbReference type="InterPro" id="IPR036866">
    <property type="entry name" value="RibonucZ/Hydroxyglut_hydro"/>
</dbReference>
<dbReference type="Pfam" id="PF12706">
    <property type="entry name" value="Lactamase_B_2"/>
    <property type="match status" value="1"/>
</dbReference>
<reference evidence="7 8" key="1">
    <citation type="submission" date="2025-05" db="UniProtKB">
        <authorList>
            <consortium name="RefSeq"/>
        </authorList>
    </citation>
    <scope>IDENTIFICATION</scope>
</reference>
<dbReference type="PANTHER" id="PTHR15032:SF4">
    <property type="entry name" value="N-ACYL-PHOSPHATIDYLETHANOLAMINE-HYDROLYZING PHOSPHOLIPASE D"/>
    <property type="match status" value="1"/>
</dbReference>
<dbReference type="RefSeq" id="XP_005109823.1">
    <property type="nucleotide sequence ID" value="XM_005109766.3"/>
</dbReference>
<evidence type="ECO:0000256" key="3">
    <source>
        <dbReference type="ARBA" id="ARBA00022668"/>
    </source>
</evidence>
<keyword evidence="3" id="KW-0442">Lipid degradation</keyword>
<comment type="similarity">
    <text evidence="1">Belongs to the NAPE-PLD family.</text>
</comment>
<evidence type="ECO:0000313" key="8">
    <source>
        <dbReference type="RefSeq" id="XP_035828619.1"/>
    </source>
</evidence>
<organism evidence="6 8">
    <name type="scientific">Aplysia californica</name>
    <name type="common">California sea hare</name>
    <dbReference type="NCBI Taxonomy" id="6500"/>
    <lineage>
        <taxon>Eukaryota</taxon>
        <taxon>Metazoa</taxon>
        <taxon>Spiralia</taxon>
        <taxon>Lophotrochozoa</taxon>
        <taxon>Mollusca</taxon>
        <taxon>Gastropoda</taxon>
        <taxon>Heterobranchia</taxon>
        <taxon>Euthyneura</taxon>
        <taxon>Tectipleura</taxon>
        <taxon>Aplysiida</taxon>
        <taxon>Aplysioidea</taxon>
        <taxon>Aplysiidae</taxon>
        <taxon>Aplysia</taxon>
    </lineage>
</organism>
<evidence type="ECO:0000256" key="2">
    <source>
        <dbReference type="ARBA" id="ARBA00012279"/>
    </source>
</evidence>
<dbReference type="InterPro" id="IPR024884">
    <property type="entry name" value="NAPE-PLD"/>
</dbReference>
<dbReference type="Proteomes" id="UP000694888">
    <property type="component" value="Unplaced"/>
</dbReference>
<gene>
    <name evidence="7 8" type="primary">LOC101848241</name>
</gene>
<dbReference type="Gene3D" id="3.60.15.10">
    <property type="entry name" value="Ribonuclease Z/Hydroxyacylglutathione hydrolase-like"/>
    <property type="match status" value="1"/>
</dbReference>
<dbReference type="PIRSF" id="PIRSF038896">
    <property type="entry name" value="NAPE-PLD"/>
    <property type="match status" value="1"/>
</dbReference>
<evidence type="ECO:0000256" key="4">
    <source>
        <dbReference type="ARBA" id="ARBA00048025"/>
    </source>
</evidence>
<dbReference type="GeneID" id="101848241"/>